<dbReference type="HAMAP" id="MF_04041">
    <property type="entry name" value="HSV_CEP3_betahv"/>
    <property type="match status" value="1"/>
</dbReference>
<feature type="compositionally biased region" description="Acidic residues" evidence="12">
    <location>
        <begin position="42"/>
        <end position="60"/>
    </location>
</feature>
<dbReference type="InterPro" id="IPR020170">
    <property type="entry name" value="Herpes_UL11_megaloV/roseoloV"/>
</dbReference>
<evidence type="ECO:0000256" key="10">
    <source>
        <dbReference type="ARBA" id="ARBA00023288"/>
    </source>
</evidence>
<keyword evidence="7 11" id="KW-1043">Host membrane</keyword>
<keyword evidence="10 11" id="KW-0449">Lipoprotein</keyword>
<evidence type="ECO:0000256" key="11">
    <source>
        <dbReference type="HAMAP-Rule" id="MF_04041"/>
    </source>
</evidence>
<feature type="region of interest" description="Disordered" evidence="12">
    <location>
        <begin position="28"/>
        <end position="117"/>
    </location>
</feature>
<comment type="similarity">
    <text evidence="11">Belongs to the herpesviridae cytoplasmic envelopment protein 3 family.</text>
</comment>
<keyword evidence="3 11" id="KW-0920">Virion tegument</keyword>
<keyword evidence="4 11" id="KW-0519">Myristate</keyword>
<dbReference type="Pfam" id="PF17474">
    <property type="entry name" value="U71"/>
    <property type="match status" value="1"/>
</dbReference>
<dbReference type="RefSeq" id="YP_004940115.1">
    <property type="nucleotide sequence ID" value="NC_016447.1"/>
</dbReference>
<comment type="subcellular location">
    <subcellularLocation>
        <location evidence="11">Virion tegument</location>
    </subcellularLocation>
    <subcellularLocation>
        <location evidence="11">Virion membrane</location>
        <topology evidence="11">Lipid-anchor</topology>
    </subcellularLocation>
    <subcellularLocation>
        <location evidence="11">Host cell membrane</location>
        <topology evidence="11">Lipid-anchor</topology>
        <orientation evidence="11">Cytoplasmic side</orientation>
    </subcellularLocation>
    <subcellularLocation>
        <location evidence="11">Host Golgi apparatus membrane</location>
        <topology evidence="11">Lipid-anchor</topology>
        <orientation evidence="11">Cytoplasmic side</orientation>
    </subcellularLocation>
    <text evidence="11">Virion membrane-associated tegument protein. Associates with host membrane lipids rafts. During virion morphogenesis, this protein probably accumulates in the endosomes and trans-Golgi where secondary envelopment occurs. It is probably transported to the cell surface from where it is endocytosed and directed to the trans-Golgi network (TGN).</text>
</comment>
<evidence type="ECO:0000313" key="14">
    <source>
        <dbReference type="Proteomes" id="UP000113968"/>
    </source>
</evidence>
<evidence type="ECO:0000256" key="12">
    <source>
        <dbReference type="SAM" id="MobiDB-lite"/>
    </source>
</evidence>
<dbReference type="Proteomes" id="UP000113968">
    <property type="component" value="Segment"/>
</dbReference>
<keyword evidence="8 11" id="KW-0472">Membrane</keyword>
<evidence type="ECO:0000256" key="5">
    <source>
        <dbReference type="ARBA" id="ARBA00022812"/>
    </source>
</evidence>
<name>G8XUG4_9BETA</name>
<evidence type="ECO:0000256" key="9">
    <source>
        <dbReference type="ARBA" id="ARBA00023139"/>
    </source>
</evidence>
<dbReference type="KEGG" id="vg:11464161"/>
<comment type="subunit">
    <text evidence="11">Interacts with cytoplasmic envelopment protein 2; this interaction is essential for the proper localization of each protein to the assembly complex and thus for the production of infectious virus.</text>
</comment>
<organism evidence="13 14">
    <name type="scientific">Aotine betaherpesvirus 1</name>
    <dbReference type="NCBI Taxonomy" id="50290"/>
    <lineage>
        <taxon>Viruses</taxon>
        <taxon>Duplodnaviria</taxon>
        <taxon>Heunggongvirae</taxon>
        <taxon>Peploviricota</taxon>
        <taxon>Herviviricetes</taxon>
        <taxon>Herpesvirales</taxon>
        <taxon>Orthoherpesviridae</taxon>
        <taxon>Betaherpesvirinae</taxon>
        <taxon>Cytomegalovirus</taxon>
        <taxon>Cytomegalovirus aotinebeta1</taxon>
    </lineage>
</organism>
<keyword evidence="9 11" id="KW-0564">Palmitate</keyword>
<evidence type="ECO:0000313" key="13">
    <source>
        <dbReference type="EMBL" id="AEV80794.1"/>
    </source>
</evidence>
<comment type="PTM">
    <text evidence="11">Phosphorylated. Phosphorylation does not seem to be required for recycling to the host Golgi apparatus. Packaging is selective for underphosphorylated forms.</text>
</comment>
<feature type="compositionally biased region" description="Basic residues" evidence="12">
    <location>
        <begin position="108"/>
        <end position="117"/>
    </location>
</feature>
<evidence type="ECO:0000256" key="4">
    <source>
        <dbReference type="ARBA" id="ARBA00022707"/>
    </source>
</evidence>
<dbReference type="EMBL" id="FJ483970">
    <property type="protein sequence ID" value="AEV80794.1"/>
    <property type="molecule type" value="Genomic_DNA"/>
</dbReference>
<reference evidence="13" key="1">
    <citation type="submission" date="2011-12" db="EMBL/GenBank/DDBJ databases">
        <title>Comparative genomics of primate cytomegaloviruses.</title>
        <authorList>
            <person name="Davison A.J."/>
            <person name="Holton M."/>
            <person name="Dolan A."/>
            <person name="Dargan D.J."/>
            <person name="Gatherer D."/>
            <person name="Hayward G.S."/>
        </authorList>
    </citation>
    <scope>NUCLEOTIDE SEQUENCE [LARGE SCALE GENOMIC DNA]</scope>
    <source>
        <strain evidence="13">S34E</strain>
    </source>
</reference>
<dbReference type="GO" id="GO:0019033">
    <property type="term" value="C:viral tegument"/>
    <property type="evidence" value="ECO:0007669"/>
    <property type="project" value="UniProtKB-SubCell"/>
</dbReference>
<evidence type="ECO:0000256" key="2">
    <source>
        <dbReference type="ARBA" id="ARBA00022553"/>
    </source>
</evidence>
<dbReference type="GeneID" id="11464161"/>
<comment type="PTM">
    <text evidence="11">Myristoylation and palmitoylation (probably on one or more of the nearby cysteines at the N-terminus) enable membrane-binding and Golgi apparatus-specific targeting and are essential for efficient packaging.</text>
</comment>
<dbReference type="InterPro" id="IPR034705">
    <property type="entry name" value="HSV_CEP3_betahv"/>
</dbReference>
<keyword evidence="5 11" id="KW-1040">Host Golgi apparatus</keyword>
<gene>
    <name evidence="13" type="primary">UL99</name>
</gene>
<dbReference type="GO" id="GO:0020002">
    <property type="term" value="C:host cell plasma membrane"/>
    <property type="evidence" value="ECO:0007669"/>
    <property type="project" value="UniProtKB-SubCell"/>
</dbReference>
<sequence>MGAECCKRIRCELCPQASNTLTDVLGRRVDLGPYDVLSSSEGEGEEEDDEKDDSIDGDDDSVTRSPGHLKKPKGGGSGYMPPTVQITAKCTRGSGKDKKTLLRAPTPKPKRKGVRFI</sequence>
<comment type="function">
    <text evidence="11">Plays an important role in the cytoplasmic envelopment of tegument proteins and capsids during the assembly and egress processes. Participates also in viral entry at the fusion step probably by regulating the core fusion machinery.</text>
</comment>
<accession>G8XUG4</accession>
<evidence type="ECO:0000256" key="3">
    <source>
        <dbReference type="ARBA" id="ARBA00022580"/>
    </source>
</evidence>
<dbReference type="GO" id="GO:0044178">
    <property type="term" value="C:host cell Golgi membrane"/>
    <property type="evidence" value="ECO:0007669"/>
    <property type="project" value="UniProtKB-SubCell"/>
</dbReference>
<dbReference type="OrthoDB" id="28991at10239"/>
<feature type="lipid moiety-binding region" description="N-myristoyl glycine; by host" evidence="11">
    <location>
        <position position="2"/>
    </location>
</feature>
<keyword evidence="6 11" id="KW-0946">Virion</keyword>
<evidence type="ECO:0000256" key="7">
    <source>
        <dbReference type="ARBA" id="ARBA00022870"/>
    </source>
</evidence>
<evidence type="ECO:0000256" key="6">
    <source>
        <dbReference type="ARBA" id="ARBA00022844"/>
    </source>
</evidence>
<feature type="initiator methionine" description="Removed; by host" evidence="11">
    <location>
        <position position="1"/>
    </location>
</feature>
<keyword evidence="2 11" id="KW-0597">Phosphoprotein</keyword>
<keyword evidence="14" id="KW-1185">Reference proteome</keyword>
<proteinExistence type="inferred from homology"/>
<dbReference type="GO" id="GO:0046760">
    <property type="term" value="P:viral budding from Golgi membrane"/>
    <property type="evidence" value="ECO:0007669"/>
    <property type="project" value="UniProtKB-UniRule"/>
</dbReference>
<dbReference type="GO" id="GO:0055036">
    <property type="term" value="C:virion membrane"/>
    <property type="evidence" value="ECO:0007669"/>
    <property type="project" value="UniProtKB-SubCell"/>
</dbReference>
<keyword evidence="1 11" id="KW-1032">Host cell membrane</keyword>
<protein>
    <recommendedName>
        <fullName evidence="11">Cytoplasmic envelopment protein 3</fullName>
    </recommendedName>
</protein>
<evidence type="ECO:0000256" key="8">
    <source>
        <dbReference type="ARBA" id="ARBA00023136"/>
    </source>
</evidence>
<evidence type="ECO:0000256" key="1">
    <source>
        <dbReference type="ARBA" id="ARBA00022511"/>
    </source>
</evidence>